<protein>
    <submittedName>
        <fullName evidence="1">Argininosuccinate lyase</fullName>
    </submittedName>
</protein>
<gene>
    <name evidence="1" type="ORF">Fcan01_17138</name>
</gene>
<dbReference type="Proteomes" id="UP000198287">
    <property type="component" value="Unassembled WGS sequence"/>
</dbReference>
<keyword evidence="2" id="KW-1185">Reference proteome</keyword>
<evidence type="ECO:0000313" key="2">
    <source>
        <dbReference type="Proteomes" id="UP000198287"/>
    </source>
</evidence>
<reference evidence="1 2" key="1">
    <citation type="submission" date="2015-12" db="EMBL/GenBank/DDBJ databases">
        <title>The genome of Folsomia candida.</title>
        <authorList>
            <person name="Faddeeva A."/>
            <person name="Derks M.F."/>
            <person name="Anvar Y."/>
            <person name="Smit S."/>
            <person name="Van Straalen N."/>
            <person name="Roelofs D."/>
        </authorList>
    </citation>
    <scope>NUCLEOTIDE SEQUENCE [LARGE SCALE GENOMIC DNA]</scope>
    <source>
        <strain evidence="1 2">VU population</strain>
        <tissue evidence="1">Whole body</tissue>
    </source>
</reference>
<accession>A0A226DV23</accession>
<dbReference type="EMBL" id="LNIX01000012">
    <property type="protein sequence ID" value="OXA48076.1"/>
    <property type="molecule type" value="Genomic_DNA"/>
</dbReference>
<name>A0A226DV23_FOLCA</name>
<dbReference type="OrthoDB" id="3181259at2759"/>
<dbReference type="AlphaFoldDB" id="A0A226DV23"/>
<comment type="caution">
    <text evidence="1">The sequence shown here is derived from an EMBL/GenBank/DDBJ whole genome shotgun (WGS) entry which is preliminary data.</text>
</comment>
<evidence type="ECO:0000313" key="1">
    <source>
        <dbReference type="EMBL" id="OXA48076.1"/>
    </source>
</evidence>
<dbReference type="GO" id="GO:0016829">
    <property type="term" value="F:lyase activity"/>
    <property type="evidence" value="ECO:0007669"/>
    <property type="project" value="UniProtKB-KW"/>
</dbReference>
<sequence>MDPEESEIANKIFLNPYLVCKILQNVDSLPELKNARLVNSTWKDALQSVFLQKTIVNLNLPQLSHAQLLQYIYNCGHYHHHDFKLQISYTENSIKTLILELFRIHKVKTIKISWILLSDGINEMEFVGDILHLLPSLGRLNIALECGAGHPVRNSFPFAEDRICLHQLEWLTLDLNGMEGMSDASFDLHHLVFPALQYAHLARNVTVLELLGPTCFNDMVIIQAMDDGVMPRLERLTVWGVTLSWLKFLKGRPLNQIWVPLDGFQMEGGYCNDEIRRILDVFSETLRTLKICGVEYKV</sequence>
<organism evidence="1 2">
    <name type="scientific">Folsomia candida</name>
    <name type="common">Springtail</name>
    <dbReference type="NCBI Taxonomy" id="158441"/>
    <lineage>
        <taxon>Eukaryota</taxon>
        <taxon>Metazoa</taxon>
        <taxon>Ecdysozoa</taxon>
        <taxon>Arthropoda</taxon>
        <taxon>Hexapoda</taxon>
        <taxon>Collembola</taxon>
        <taxon>Entomobryomorpha</taxon>
        <taxon>Isotomoidea</taxon>
        <taxon>Isotomidae</taxon>
        <taxon>Proisotominae</taxon>
        <taxon>Folsomia</taxon>
    </lineage>
</organism>
<proteinExistence type="predicted"/>
<keyword evidence="1" id="KW-0456">Lyase</keyword>